<proteinExistence type="predicted"/>
<evidence type="ECO:0000313" key="3">
    <source>
        <dbReference type="Proteomes" id="UP000015104"/>
    </source>
</evidence>
<dbReference type="Gene3D" id="1.25.10.10">
    <property type="entry name" value="Leucine-rich Repeat Variant"/>
    <property type="match status" value="1"/>
</dbReference>
<dbReference type="PANTHER" id="PTHR10957">
    <property type="entry name" value="RAP1 GTPASE-GDP DISSOCIATION STIMULATOR 1"/>
    <property type="match status" value="1"/>
</dbReference>
<dbReference type="EnsemblMetazoa" id="tetur02g09540.1">
    <property type="protein sequence ID" value="tetur02g09540.1"/>
    <property type="gene ID" value="tetur02g09540"/>
</dbReference>
<dbReference type="Proteomes" id="UP000015104">
    <property type="component" value="Unassembled WGS sequence"/>
</dbReference>
<keyword evidence="3" id="KW-1185">Reference proteome</keyword>
<name>T1JWU5_TETUR</name>
<keyword evidence="1" id="KW-0472">Membrane</keyword>
<dbReference type="EMBL" id="CAEY01000815">
    <property type="status" value="NOT_ANNOTATED_CDS"/>
    <property type="molecule type" value="Genomic_DNA"/>
</dbReference>
<reference evidence="3" key="1">
    <citation type="submission" date="2011-08" db="EMBL/GenBank/DDBJ databases">
        <authorList>
            <person name="Rombauts S."/>
        </authorList>
    </citation>
    <scope>NUCLEOTIDE SEQUENCE</scope>
    <source>
        <strain evidence="3">London</strain>
    </source>
</reference>
<dbReference type="InterPro" id="IPR016024">
    <property type="entry name" value="ARM-type_fold"/>
</dbReference>
<feature type="transmembrane region" description="Helical" evidence="1">
    <location>
        <begin position="331"/>
        <end position="348"/>
    </location>
</feature>
<protein>
    <recommendedName>
        <fullName evidence="4">Armadillo repeat-containing domain-containing protein</fullName>
    </recommendedName>
</protein>
<dbReference type="STRING" id="32264.T1JWU5"/>
<dbReference type="HOGENOM" id="CLU_984573_0_0_1"/>
<evidence type="ECO:0008006" key="4">
    <source>
        <dbReference type="Google" id="ProtNLM"/>
    </source>
</evidence>
<reference evidence="2" key="2">
    <citation type="submission" date="2015-06" db="UniProtKB">
        <authorList>
            <consortium name="EnsemblMetazoa"/>
        </authorList>
    </citation>
    <scope>IDENTIFICATION</scope>
</reference>
<dbReference type="GO" id="GO:0005085">
    <property type="term" value="F:guanyl-nucleotide exchange factor activity"/>
    <property type="evidence" value="ECO:0007669"/>
    <property type="project" value="InterPro"/>
</dbReference>
<evidence type="ECO:0000256" key="1">
    <source>
        <dbReference type="SAM" id="Phobius"/>
    </source>
</evidence>
<accession>T1JWU5</accession>
<organism evidence="2 3">
    <name type="scientific">Tetranychus urticae</name>
    <name type="common">Two-spotted spider mite</name>
    <dbReference type="NCBI Taxonomy" id="32264"/>
    <lineage>
        <taxon>Eukaryota</taxon>
        <taxon>Metazoa</taxon>
        <taxon>Ecdysozoa</taxon>
        <taxon>Arthropoda</taxon>
        <taxon>Chelicerata</taxon>
        <taxon>Arachnida</taxon>
        <taxon>Acari</taxon>
        <taxon>Acariformes</taxon>
        <taxon>Trombidiformes</taxon>
        <taxon>Prostigmata</taxon>
        <taxon>Eleutherengona</taxon>
        <taxon>Raphignathae</taxon>
        <taxon>Tetranychoidea</taxon>
        <taxon>Tetranychidae</taxon>
        <taxon>Tetranychus</taxon>
    </lineage>
</organism>
<keyword evidence="1" id="KW-0812">Transmembrane</keyword>
<dbReference type="InterPro" id="IPR040144">
    <property type="entry name" value="RAP1GDS1"/>
</dbReference>
<sequence length="360" mass="40032">MEEIINRLNDIKITEGSKETYNESAGKMVNLCADITKQFLSSDDEKRQQMSEQLVTFGLINSINGILSNKNINVTIDDKRVVCEMIAELAKFEIWRLPLSCSNLFSAIVPVLSSDDYGAIKQACRAIGNICYDNDTGRRSFTKVDGINSLVSLMKTLIDSSGSIDGDCSTGGSKLDEVLSLVTSCLFNVINTFDHGHDIALSAGLLPILLKILHNKGNTFEETSLSATFVLQTLPESEVGRKYLTRHKNLTELINLITINRDEDILSALLDTLLVISEEDSVKISLIAQGLPTKLISMLIEENLSKPIEKLILSVISSCILEGLFQHDEKIFFIIYSLLKCCFSIYLIKIYTRFMYGCTV</sequence>
<dbReference type="SUPFAM" id="SSF48371">
    <property type="entry name" value="ARM repeat"/>
    <property type="match status" value="1"/>
</dbReference>
<dbReference type="InterPro" id="IPR011989">
    <property type="entry name" value="ARM-like"/>
</dbReference>
<dbReference type="AlphaFoldDB" id="T1JWU5"/>
<evidence type="ECO:0000313" key="2">
    <source>
        <dbReference type="EnsemblMetazoa" id="tetur02g09540.1"/>
    </source>
</evidence>
<keyword evidence="1" id="KW-1133">Transmembrane helix</keyword>
<dbReference type="eggNOG" id="KOG4500">
    <property type="taxonomic scope" value="Eukaryota"/>
</dbReference>